<dbReference type="GeneID" id="9861422"/>
<evidence type="ECO:0000313" key="1">
    <source>
        <dbReference type="EMBL" id="ADM79858.1"/>
    </source>
</evidence>
<gene>
    <name evidence="1" type="ORF">phiAS5_ORF0015</name>
</gene>
<dbReference type="Proteomes" id="UP000002236">
    <property type="component" value="Segment"/>
</dbReference>
<dbReference type="RefSeq" id="YP_003969304.1">
    <property type="nucleotide sequence ID" value="NC_014636.1"/>
</dbReference>
<sequence length="54" mass="6044">MDEFMKAVQDGDFVGAKAAFNSEMTARTAFAVQRRREEIAMSTAPMSDYTCDDE</sequence>
<name>E1A2B2_9CAUD</name>
<evidence type="ECO:0000313" key="2">
    <source>
        <dbReference type="Proteomes" id="UP000002236"/>
    </source>
</evidence>
<protein>
    <recommendedName>
        <fullName evidence="3">Prohead core protein</fullName>
    </recommendedName>
</protein>
<dbReference type="OrthoDB" id="27995at10239"/>
<keyword evidence="2" id="KW-1185">Reference proteome</keyword>
<organism evidence="1 2">
    <name type="scientific">Aeromonas phage phiAS5</name>
    <dbReference type="NCBI Taxonomy" id="879630"/>
    <lineage>
        <taxon>Viruses</taxon>
        <taxon>Duplodnaviria</taxon>
        <taxon>Heunggongvirae</taxon>
        <taxon>Uroviricota</taxon>
        <taxon>Caudoviricetes</taxon>
        <taxon>Pantevenvirales</taxon>
        <taxon>Straboviridae</taxon>
        <taxon>Chrysonvirus</taxon>
        <taxon>Chrysonvirus as5</taxon>
    </lineage>
</organism>
<reference evidence="1 2" key="1">
    <citation type="journal article" date="2012" name="Vet. Microbiol.">
        <title>Complete genome sequence and characterization of a broad-host range T4-like bacteriophage phiAS5 infecting Aeromonas salmonicida subsp. salmonicida.</title>
        <authorList>
            <person name="Kim J.H."/>
            <person name="Son J.S."/>
            <person name="Choi Y.J."/>
            <person name="Choresca C.H.Jr."/>
            <person name="Shin S.P."/>
            <person name="Han J.E."/>
            <person name="Jun J.W."/>
            <person name="Park S.C."/>
        </authorList>
    </citation>
    <scope>NUCLEOTIDE SEQUENCE [LARGE SCALE GENOMIC DNA]</scope>
</reference>
<accession>E1A2B2</accession>
<dbReference type="EMBL" id="HM452126">
    <property type="protein sequence ID" value="ADM79858.1"/>
    <property type="molecule type" value="Genomic_DNA"/>
</dbReference>
<evidence type="ECO:0008006" key="3">
    <source>
        <dbReference type="Google" id="ProtNLM"/>
    </source>
</evidence>
<proteinExistence type="predicted"/>
<dbReference type="KEGG" id="vg:9861422"/>